<evidence type="ECO:0000313" key="2">
    <source>
        <dbReference type="Proteomes" id="UP001529510"/>
    </source>
</evidence>
<keyword evidence="2" id="KW-1185">Reference proteome</keyword>
<reference evidence="1 2" key="1">
    <citation type="submission" date="2024-05" db="EMBL/GenBank/DDBJ databases">
        <title>Genome sequencing and assembly of Indian major carp, Cirrhinus mrigala (Hamilton, 1822).</title>
        <authorList>
            <person name="Mohindra V."/>
            <person name="Chowdhury L.M."/>
            <person name="Lal K."/>
            <person name="Jena J.K."/>
        </authorList>
    </citation>
    <scope>NUCLEOTIDE SEQUENCE [LARGE SCALE GENOMIC DNA]</scope>
    <source>
        <strain evidence="1">CM1030</strain>
        <tissue evidence="1">Blood</tissue>
    </source>
</reference>
<gene>
    <name evidence="1" type="ORF">M9458_017600</name>
</gene>
<comment type="caution">
    <text evidence="1">The sequence shown here is derived from an EMBL/GenBank/DDBJ whole genome shotgun (WGS) entry which is preliminary data.</text>
</comment>
<organism evidence="1 2">
    <name type="scientific">Cirrhinus mrigala</name>
    <name type="common">Mrigala</name>
    <dbReference type="NCBI Taxonomy" id="683832"/>
    <lineage>
        <taxon>Eukaryota</taxon>
        <taxon>Metazoa</taxon>
        <taxon>Chordata</taxon>
        <taxon>Craniata</taxon>
        <taxon>Vertebrata</taxon>
        <taxon>Euteleostomi</taxon>
        <taxon>Actinopterygii</taxon>
        <taxon>Neopterygii</taxon>
        <taxon>Teleostei</taxon>
        <taxon>Ostariophysi</taxon>
        <taxon>Cypriniformes</taxon>
        <taxon>Cyprinidae</taxon>
        <taxon>Labeoninae</taxon>
        <taxon>Labeonini</taxon>
        <taxon>Cirrhinus</taxon>
    </lineage>
</organism>
<evidence type="ECO:0000313" key="1">
    <source>
        <dbReference type="EMBL" id="KAL0185930.1"/>
    </source>
</evidence>
<protein>
    <submittedName>
        <fullName evidence="1">Uncharacterized protein</fullName>
    </submittedName>
</protein>
<name>A0ABD0QIQ9_CIRMR</name>
<feature type="non-terminal residue" evidence="1">
    <location>
        <position position="1"/>
    </location>
</feature>
<accession>A0ABD0QIQ9</accession>
<dbReference type="EMBL" id="JAMKFB020000008">
    <property type="protein sequence ID" value="KAL0185930.1"/>
    <property type="molecule type" value="Genomic_DNA"/>
</dbReference>
<proteinExistence type="predicted"/>
<dbReference type="AlphaFoldDB" id="A0ABD0QIQ9"/>
<dbReference type="Proteomes" id="UP001529510">
    <property type="component" value="Unassembled WGS sequence"/>
</dbReference>
<sequence>RTFSSFFRAPVAICGQGIPKASPSLNRRRTILSPPSSAGHLLTSTFLARSWRRPRSS</sequence>